<dbReference type="Proteomes" id="UP001152599">
    <property type="component" value="Unassembled WGS sequence"/>
</dbReference>
<dbReference type="Pfam" id="PF07920">
    <property type="entry name" value="DUF1684"/>
    <property type="match status" value="1"/>
</dbReference>
<dbReference type="AlphaFoldDB" id="A0A9X4RVS4"/>
<name>A0A9X4RVS4_9FLAO</name>
<evidence type="ECO:0000313" key="1">
    <source>
        <dbReference type="EMBL" id="MDG4946080.1"/>
    </source>
</evidence>
<dbReference type="PANTHER" id="PTHR41913">
    <property type="entry name" value="DUF1684 DOMAIN-CONTAINING PROTEIN"/>
    <property type="match status" value="1"/>
</dbReference>
<evidence type="ECO:0000313" key="2">
    <source>
        <dbReference type="Proteomes" id="UP001152599"/>
    </source>
</evidence>
<keyword evidence="2" id="KW-1185">Reference proteome</keyword>
<dbReference type="EMBL" id="JANCMU010000003">
    <property type="protein sequence ID" value="MDG4946080.1"/>
    <property type="molecule type" value="Genomic_DNA"/>
</dbReference>
<organism evidence="1 2">
    <name type="scientific">Profundicola chukchiensis</name>
    <dbReference type="NCBI Taxonomy" id="2961959"/>
    <lineage>
        <taxon>Bacteria</taxon>
        <taxon>Pseudomonadati</taxon>
        <taxon>Bacteroidota</taxon>
        <taxon>Flavobacteriia</taxon>
        <taxon>Flavobacteriales</taxon>
        <taxon>Weeksellaceae</taxon>
        <taxon>Profundicola</taxon>
    </lineage>
</organism>
<accession>A0A9X4RVS4</accession>
<protein>
    <submittedName>
        <fullName evidence="1">DUF1684 domain-containing protein</fullName>
    </submittedName>
</protein>
<dbReference type="RefSeq" id="WP_304420584.1">
    <property type="nucleotide sequence ID" value="NZ_JANCMU010000003.1"/>
</dbReference>
<dbReference type="PANTHER" id="PTHR41913:SF1">
    <property type="entry name" value="DUF1684 DOMAIN-CONTAINING PROTEIN"/>
    <property type="match status" value="1"/>
</dbReference>
<comment type="caution">
    <text evidence="1">The sequence shown here is derived from an EMBL/GenBank/DDBJ whole genome shotgun (WGS) entry which is preliminary data.</text>
</comment>
<dbReference type="InterPro" id="IPR012467">
    <property type="entry name" value="DUF1684"/>
</dbReference>
<gene>
    <name evidence="1" type="ORF">NMK71_06610</name>
</gene>
<reference evidence="1" key="1">
    <citation type="submission" date="2022-07" db="EMBL/GenBank/DDBJ databases">
        <title>Description and genome-wide analysis of Profundicola chukchiensis gen. nov., sp. nov., marine bacteria isolated from bottom sediments of the Chukchi Sea.</title>
        <authorList>
            <person name="Romanenko L."/>
            <person name="Otstavnykh N."/>
            <person name="Kurilenko V."/>
            <person name="Eremeev V."/>
            <person name="Velansky P."/>
            <person name="Mikhailov V."/>
            <person name="Isaeva M."/>
        </authorList>
    </citation>
    <scope>NUCLEOTIDE SEQUENCE</scope>
    <source>
        <strain evidence="1">KMM 9713</strain>
    </source>
</reference>
<proteinExistence type="predicted"/>
<sequence>MKYLIIFLILISSCKPMNNEAHKQEIKEFQAELNKEYLNKEETPLRGKFYKNFKQHPFFPINPEYKVEADFERITDAQPFQMPTSSGKTQTYLAYAKANFKLDGKSHSLTIYQNQTIKDMEEYKDHLFLPFYDETNDVETYAGGRYIDLSRTNSDKIIIDFNKAYHPYCAYNYYDYSCPIVPSENRLDIRIPAGVKYNKEEFIHD</sequence>